<name>A0A9Q1JI95_9CARY</name>
<dbReference type="EMBL" id="JAKOGI010002826">
    <property type="protein sequence ID" value="KAJ8421266.1"/>
    <property type="molecule type" value="Genomic_DNA"/>
</dbReference>
<dbReference type="AlphaFoldDB" id="A0A9Q1JI95"/>
<gene>
    <name evidence="1" type="ORF">Cgig2_030707</name>
</gene>
<reference evidence="1" key="1">
    <citation type="submission" date="2022-04" db="EMBL/GenBank/DDBJ databases">
        <title>Carnegiea gigantea Genome sequencing and assembly v2.</title>
        <authorList>
            <person name="Copetti D."/>
            <person name="Sanderson M.J."/>
            <person name="Burquez A."/>
            <person name="Wojciechowski M.F."/>
        </authorList>
    </citation>
    <scope>NUCLEOTIDE SEQUENCE</scope>
    <source>
        <strain evidence="1">SGP5-SGP5p</strain>
        <tissue evidence="1">Aerial part</tissue>
    </source>
</reference>
<sequence>MVELLFQATRHSLPMLSLLDEMMLSLISYWLPCWLHSPQYFYDNVEYRKRLMVLSPFYRSSHPGRKEGHCMWHFLYDWISKFFQRITLMTNFRLTANGEIQMALDMLILAQDFVGILSLTTDLRRLSKIAIDCHALTLLNFVKICLSFTTFIARIILSWNIITLQGPHALWL</sequence>
<dbReference type="Proteomes" id="UP001153076">
    <property type="component" value="Unassembled WGS sequence"/>
</dbReference>
<keyword evidence="2" id="KW-1185">Reference proteome</keyword>
<comment type="caution">
    <text evidence="1">The sequence shown here is derived from an EMBL/GenBank/DDBJ whole genome shotgun (WGS) entry which is preliminary data.</text>
</comment>
<proteinExistence type="predicted"/>
<evidence type="ECO:0000313" key="1">
    <source>
        <dbReference type="EMBL" id="KAJ8421266.1"/>
    </source>
</evidence>
<accession>A0A9Q1JI95</accession>
<evidence type="ECO:0000313" key="2">
    <source>
        <dbReference type="Proteomes" id="UP001153076"/>
    </source>
</evidence>
<organism evidence="1 2">
    <name type="scientific">Carnegiea gigantea</name>
    <dbReference type="NCBI Taxonomy" id="171969"/>
    <lineage>
        <taxon>Eukaryota</taxon>
        <taxon>Viridiplantae</taxon>
        <taxon>Streptophyta</taxon>
        <taxon>Embryophyta</taxon>
        <taxon>Tracheophyta</taxon>
        <taxon>Spermatophyta</taxon>
        <taxon>Magnoliopsida</taxon>
        <taxon>eudicotyledons</taxon>
        <taxon>Gunneridae</taxon>
        <taxon>Pentapetalae</taxon>
        <taxon>Caryophyllales</taxon>
        <taxon>Cactineae</taxon>
        <taxon>Cactaceae</taxon>
        <taxon>Cactoideae</taxon>
        <taxon>Echinocereeae</taxon>
        <taxon>Carnegiea</taxon>
    </lineage>
</organism>
<protein>
    <submittedName>
        <fullName evidence="1">Uncharacterized protein</fullName>
    </submittedName>
</protein>